<protein>
    <submittedName>
        <fullName evidence="1">Uncharacterized protein</fullName>
    </submittedName>
</protein>
<dbReference type="Proteomes" id="UP000179241">
    <property type="component" value="Unassembled WGS sequence"/>
</dbReference>
<evidence type="ECO:0000313" key="1">
    <source>
        <dbReference type="EMBL" id="OGM77822.1"/>
    </source>
</evidence>
<organism evidence="1 2">
    <name type="scientific">Candidatus Woesebacteria bacterium RIFOXYA1_FULL_43_9</name>
    <dbReference type="NCBI Taxonomy" id="1802534"/>
    <lineage>
        <taxon>Bacteria</taxon>
        <taxon>Candidatus Woeseibacteriota</taxon>
    </lineage>
</organism>
<reference evidence="1 2" key="1">
    <citation type="journal article" date="2016" name="Nat. Commun.">
        <title>Thousands of microbial genomes shed light on interconnected biogeochemical processes in an aquifer system.</title>
        <authorList>
            <person name="Anantharaman K."/>
            <person name="Brown C.T."/>
            <person name="Hug L.A."/>
            <person name="Sharon I."/>
            <person name="Castelle C.J."/>
            <person name="Probst A.J."/>
            <person name="Thomas B.C."/>
            <person name="Singh A."/>
            <person name="Wilkins M.J."/>
            <person name="Karaoz U."/>
            <person name="Brodie E.L."/>
            <person name="Williams K.H."/>
            <person name="Hubbard S.S."/>
            <person name="Banfield J.F."/>
        </authorList>
    </citation>
    <scope>NUCLEOTIDE SEQUENCE [LARGE SCALE GENOMIC DNA]</scope>
</reference>
<proteinExistence type="predicted"/>
<dbReference type="EMBL" id="MGHU01000011">
    <property type="protein sequence ID" value="OGM77822.1"/>
    <property type="molecule type" value="Genomic_DNA"/>
</dbReference>
<comment type="caution">
    <text evidence="1">The sequence shown here is derived from an EMBL/GenBank/DDBJ whole genome shotgun (WGS) entry which is preliminary data.</text>
</comment>
<evidence type="ECO:0000313" key="2">
    <source>
        <dbReference type="Proteomes" id="UP000179241"/>
    </source>
</evidence>
<name>A0A1F8CNI2_9BACT</name>
<gene>
    <name evidence="1" type="ORF">A2188_02280</name>
</gene>
<dbReference type="AlphaFoldDB" id="A0A1F8CNI2"/>
<sequence>MERGSKQSPLYGFRFSREHRRTVQTRNREVISGAFARCSLQPGRVEVPLGDLSVNGKQTDKVALVVYFEPSSTLRTFVELEESVISRREVCVVRGSMIDWAEQTVPFWLFGNSILTVRERFEGNGLGSALLIGSEKLCLGWARTLGEPTRVIAHHFDGAYGAEESADCRRGYRTGWTGNILSKLGYTNKREALEYYLGEAKVAQMGNPERNWLKIFRE</sequence>
<accession>A0A1F8CNI2</accession>